<accession>A0A2I3NC57</accession>
<reference evidence="1" key="2">
    <citation type="submission" date="2025-08" db="UniProtKB">
        <authorList>
            <consortium name="Ensembl"/>
        </authorList>
    </citation>
    <scope>IDENTIFICATION</scope>
</reference>
<evidence type="ECO:0000313" key="2">
    <source>
        <dbReference type="Proteomes" id="UP000028761"/>
    </source>
</evidence>
<dbReference type="OMA" id="PTSCIDY"/>
<dbReference type="Proteomes" id="UP000028761">
    <property type="component" value="Chromosome 14"/>
</dbReference>
<keyword evidence="2" id="KW-1185">Reference proteome</keyword>
<dbReference type="Bgee" id="ENSPANG00000006059">
    <property type="expression patterns" value="Expressed in postnatal subventricular zone and 13 other cell types or tissues"/>
</dbReference>
<proteinExistence type="predicted"/>
<reference evidence="1" key="3">
    <citation type="submission" date="2025-09" db="UniProtKB">
        <authorList>
            <consortium name="Ensembl"/>
        </authorList>
    </citation>
    <scope>IDENTIFICATION</scope>
</reference>
<name>A0A2I3NC57_PAPAN</name>
<evidence type="ECO:0000313" key="1">
    <source>
        <dbReference type="Ensembl" id="ENSPANP00000045423.2"/>
    </source>
</evidence>
<dbReference type="Ensembl" id="ENSPANT00000055469.2">
    <property type="protein sequence ID" value="ENSPANP00000045423.2"/>
    <property type="gene ID" value="ENSPANG00000006059.3"/>
</dbReference>
<dbReference type="AlphaFoldDB" id="A0A2I3NC57"/>
<protein>
    <submittedName>
        <fullName evidence="1">Uncharacterized protein</fullName>
    </submittedName>
</protein>
<sequence>MNYTLCIDYFVSNSIQATSDKEDSVSNIATEIKDAQICGTVSSQKPPALKVISDEKDSVLNIATEIKDGQESGAGNSAKHI</sequence>
<reference evidence="1 2" key="1">
    <citation type="submission" date="2012-03" db="EMBL/GenBank/DDBJ databases">
        <title>Whole Genome Assembly of Papio anubis.</title>
        <authorList>
            <person name="Liu Y.L."/>
            <person name="Abraham K.A."/>
            <person name="Akbar H.A."/>
            <person name="Ali S.A."/>
            <person name="Anosike U.A."/>
            <person name="Aqrawi P.A."/>
            <person name="Arias F.A."/>
            <person name="Attaway T.A."/>
            <person name="Awwad R.A."/>
            <person name="Babu C.B."/>
            <person name="Bandaranaike D.B."/>
            <person name="Battles P.B."/>
            <person name="Bell A.B."/>
            <person name="Beltran B.B."/>
            <person name="Berhane-Mersha D.B."/>
            <person name="Bess C.B."/>
            <person name="Bickham C.B."/>
            <person name="Bolden T.B."/>
            <person name="Carter K.C."/>
            <person name="Chau D.C."/>
            <person name="Chavez A.C."/>
            <person name="Clerc-Blankenburg K.C."/>
            <person name="Coyle M.C."/>
            <person name="Dao M.D."/>
            <person name="Davila M.L.D."/>
            <person name="Davy-Carroll L.D."/>
            <person name="Denson S.D."/>
            <person name="Dinh H.D."/>
            <person name="Fernandez S.F."/>
            <person name="Fernando P.F."/>
            <person name="Forbes L.F."/>
            <person name="Francis C.F."/>
            <person name="Francisco L.F."/>
            <person name="Fu Q.F."/>
            <person name="Garcia-Iii R.G."/>
            <person name="Garrett T.G."/>
            <person name="Gross S.G."/>
            <person name="Gubbala S.G."/>
            <person name="Hirani K.H."/>
            <person name="Hogues M.H."/>
            <person name="Hollins B.H."/>
            <person name="Jackson L.J."/>
            <person name="Javaid M.J."/>
            <person name="Jhangiani S.J."/>
            <person name="Johnson A.J."/>
            <person name="Johnson B.J."/>
            <person name="Jones J.J."/>
            <person name="Joshi V.J."/>
            <person name="Kalu J.K."/>
            <person name="Khan N.K."/>
            <person name="Korchina V.K."/>
            <person name="Kovar C.K."/>
            <person name="Lago L.L."/>
            <person name="Lara F.L."/>
            <person name="Le T.-K.L."/>
            <person name="Lee S.L."/>
            <person name="Legall-Iii F.L."/>
            <person name="Lemon S.L."/>
            <person name="Liu J.L."/>
            <person name="Liu Y.-S.L."/>
            <person name="Liyanage D.L."/>
            <person name="Lopez J.L."/>
            <person name="Lorensuhewa L.L."/>
            <person name="Mata R.M."/>
            <person name="Mathew T.M."/>
            <person name="Mercado C.M."/>
            <person name="Mercado I.M."/>
            <person name="Morales K.M."/>
            <person name="Morgan M.M."/>
            <person name="Munidasa M.M."/>
            <person name="Ngo D.N."/>
            <person name="Nguyen L.N."/>
            <person name="Nguyen T.N."/>
            <person name="Nguyen N.N."/>
            <person name="Obregon M.O."/>
            <person name="Okwuonu G.O."/>
            <person name="Ongeri F.O."/>
            <person name="Onwere C.O."/>
            <person name="Osifeso I.O."/>
            <person name="Parra A.P."/>
            <person name="Patil S.P."/>
            <person name="Perez A.P."/>
            <person name="Perez Y.P."/>
            <person name="Pham C.P."/>
            <person name="Pu L.-L.P."/>
            <person name="Puazo M.P."/>
            <person name="Quiroz J.Q."/>
            <person name="Rouhana J.R."/>
            <person name="Ruiz M.R."/>
            <person name="Ruiz S.-J.R."/>
            <person name="Saada N.S."/>
            <person name="Santibanez J.S."/>
            <person name="Scheel M.S."/>
            <person name="Schneider B.S."/>
            <person name="Simmons D.S."/>
            <person name="Sisson I.S."/>
            <person name="Tang L.-Y.T."/>
            <person name="Thornton R.T."/>
            <person name="Tisius J.T."/>
            <person name="Toledanes G.T."/>
            <person name="Trejos Z.T."/>
            <person name="Usmani K.U."/>
            <person name="Varghese R.V."/>
            <person name="Vattathil S.V."/>
            <person name="Vee V.V."/>
            <person name="Walker D.W."/>
            <person name="Weissenberger G.W."/>
            <person name="White C.W."/>
            <person name="Williams A.W."/>
            <person name="Woodworth J.W."/>
            <person name="Wright R.W."/>
            <person name="Zhu Y.Z."/>
            <person name="Han Y.H."/>
            <person name="Newsham I.N."/>
            <person name="Nazareth L.N."/>
            <person name="Worley K.W."/>
            <person name="Muzny D.M."/>
            <person name="Rogers J.R."/>
            <person name="Gibbs R.G."/>
        </authorList>
    </citation>
    <scope>NUCLEOTIDE SEQUENCE [LARGE SCALE GENOMIC DNA]</scope>
</reference>
<organism evidence="1 2">
    <name type="scientific">Papio anubis</name>
    <name type="common">Olive baboon</name>
    <dbReference type="NCBI Taxonomy" id="9555"/>
    <lineage>
        <taxon>Eukaryota</taxon>
        <taxon>Metazoa</taxon>
        <taxon>Chordata</taxon>
        <taxon>Craniata</taxon>
        <taxon>Vertebrata</taxon>
        <taxon>Euteleostomi</taxon>
        <taxon>Mammalia</taxon>
        <taxon>Eutheria</taxon>
        <taxon>Euarchontoglires</taxon>
        <taxon>Primates</taxon>
        <taxon>Haplorrhini</taxon>
        <taxon>Catarrhini</taxon>
        <taxon>Cercopithecidae</taxon>
        <taxon>Cercopithecinae</taxon>
        <taxon>Papio</taxon>
    </lineage>
</organism>
<dbReference type="ExpressionAtlas" id="A0A2I3NC57">
    <property type="expression patterns" value="baseline"/>
</dbReference>
<dbReference type="GeneTree" id="ENSGT00940000163264"/>